<dbReference type="InParanoid" id="Q5KE53"/>
<dbReference type="GO" id="GO:0005634">
    <property type="term" value="C:nucleus"/>
    <property type="evidence" value="ECO:0000318"/>
    <property type="project" value="GO_Central"/>
</dbReference>
<reference evidence="7 8" key="1">
    <citation type="journal article" date="2005" name="Science">
        <title>The genome of the basidiomycetous yeast and human pathogen Cryptococcus neoformans.</title>
        <authorList>
            <person name="Loftus B.J."/>
            <person name="Fung E."/>
            <person name="Roncaglia P."/>
            <person name="Rowley D."/>
            <person name="Amedeo P."/>
            <person name="Bruno D."/>
            <person name="Vamathevan J."/>
            <person name="Miranda M."/>
            <person name="Anderson I.J."/>
            <person name="Fraser J.A."/>
            <person name="Allen J.E."/>
            <person name="Bosdet I.E."/>
            <person name="Brent M.R."/>
            <person name="Chiu R."/>
            <person name="Doering T.L."/>
            <person name="Donlin M.J."/>
            <person name="D'Souza C.A."/>
            <person name="Fox D.S."/>
            <person name="Grinberg V."/>
            <person name="Fu J."/>
            <person name="Fukushima M."/>
            <person name="Haas B.J."/>
            <person name="Huang J.C."/>
            <person name="Janbon G."/>
            <person name="Jones S.J."/>
            <person name="Koo H.L."/>
            <person name="Krzywinski M.I."/>
            <person name="Kwon-Chung J.K."/>
            <person name="Lengeler K.B."/>
            <person name="Maiti R."/>
            <person name="Marra M.A."/>
            <person name="Marra R.E."/>
            <person name="Mathewson C.A."/>
            <person name="Mitchell T.G."/>
            <person name="Pertea M."/>
            <person name="Riggs F.R."/>
            <person name="Salzberg S.L."/>
            <person name="Schein J.E."/>
            <person name="Shvartsbeyn A."/>
            <person name="Shin H."/>
            <person name="Shumway M."/>
            <person name="Specht C.A."/>
            <person name="Suh B.B."/>
            <person name="Tenney A."/>
            <person name="Utterback T.R."/>
            <person name="Wickes B.L."/>
            <person name="Wortman J.R."/>
            <person name="Wye N.H."/>
            <person name="Kronstad J.W."/>
            <person name="Lodge J.K."/>
            <person name="Heitman J."/>
            <person name="Davis R.W."/>
            <person name="Fraser C.M."/>
            <person name="Hyman R.W."/>
        </authorList>
    </citation>
    <scope>NUCLEOTIDE SEQUENCE [LARGE SCALE GENOMIC DNA]</scope>
    <source>
        <strain evidence="8">JEC21 / ATCC MYA-565</strain>
    </source>
</reference>
<keyword evidence="2" id="KW-0540">Nuclease</keyword>
<dbReference type="PANTHER" id="PTHR12801:SF45">
    <property type="entry name" value="RNA EXONUCLEASE 4"/>
    <property type="match status" value="1"/>
</dbReference>
<proteinExistence type="predicted"/>
<evidence type="ECO:0000256" key="2">
    <source>
        <dbReference type="ARBA" id="ARBA00022722"/>
    </source>
</evidence>
<keyword evidence="8" id="KW-1185">Reference proteome</keyword>
<dbReference type="STRING" id="214684.Q5KE53"/>
<dbReference type="OrthoDB" id="8191639at2759"/>
<dbReference type="SUPFAM" id="SSF53098">
    <property type="entry name" value="Ribonuclease H-like"/>
    <property type="match status" value="1"/>
</dbReference>
<dbReference type="Pfam" id="PF00929">
    <property type="entry name" value="RNase_T"/>
    <property type="match status" value="1"/>
</dbReference>
<gene>
    <name evidence="7" type="ordered locus">CNG01700</name>
</gene>
<dbReference type="InterPro" id="IPR036397">
    <property type="entry name" value="RNaseH_sf"/>
</dbReference>
<dbReference type="FunCoup" id="Q5KE53">
    <property type="interactions" value="572"/>
</dbReference>
<evidence type="ECO:0000313" key="7">
    <source>
        <dbReference type="EMBL" id="AAW44585.2"/>
    </source>
</evidence>
<feature type="domain" description="Exonuclease" evidence="6">
    <location>
        <begin position="15"/>
        <end position="180"/>
    </location>
</feature>
<dbReference type="SMART" id="SM00479">
    <property type="entry name" value="EXOIII"/>
    <property type="match status" value="1"/>
</dbReference>
<accession>Q55PA4</accession>
<evidence type="ECO:0000256" key="1">
    <source>
        <dbReference type="ARBA" id="ARBA00022552"/>
    </source>
</evidence>
<dbReference type="eggNOG" id="KOG2249">
    <property type="taxonomic scope" value="Eukaryota"/>
</dbReference>
<keyword evidence="3" id="KW-0378">Hydrolase</keyword>
<accession>Q5KE53</accession>
<dbReference type="GO" id="GO:0006396">
    <property type="term" value="P:RNA processing"/>
    <property type="evidence" value="ECO:0000318"/>
    <property type="project" value="GO_Central"/>
</dbReference>
<evidence type="ECO:0000313" key="8">
    <source>
        <dbReference type="Proteomes" id="UP000002149"/>
    </source>
</evidence>
<dbReference type="EMBL" id="AE017347">
    <property type="protein sequence ID" value="AAW44585.2"/>
    <property type="molecule type" value="Genomic_DNA"/>
</dbReference>
<dbReference type="GeneID" id="3258903"/>
<dbReference type="VEuPathDB" id="FungiDB:CNG01700"/>
<dbReference type="InterPro" id="IPR013520">
    <property type="entry name" value="Ribonucl_H"/>
</dbReference>
<dbReference type="GO" id="GO:0004527">
    <property type="term" value="F:exonuclease activity"/>
    <property type="evidence" value="ECO:0000318"/>
    <property type="project" value="GO_Central"/>
</dbReference>
<dbReference type="Gene3D" id="3.30.420.10">
    <property type="entry name" value="Ribonuclease H-like superfamily/Ribonuclease H"/>
    <property type="match status" value="1"/>
</dbReference>
<dbReference type="InterPro" id="IPR047021">
    <property type="entry name" value="REXO1/3/4-like"/>
</dbReference>
<dbReference type="GO" id="GO:0006364">
    <property type="term" value="P:rRNA processing"/>
    <property type="evidence" value="ECO:0007669"/>
    <property type="project" value="UniProtKB-KW"/>
</dbReference>
<name>Q5KE53_CRYD1</name>
<dbReference type="InterPro" id="IPR012337">
    <property type="entry name" value="RNaseH-like_sf"/>
</dbReference>
<evidence type="ECO:0000256" key="4">
    <source>
        <dbReference type="ARBA" id="ARBA00022839"/>
    </source>
</evidence>
<keyword evidence="4" id="KW-0269">Exonuclease</keyword>
<dbReference type="AlphaFoldDB" id="Q5KE53"/>
<dbReference type="PANTHER" id="PTHR12801">
    <property type="entry name" value="RNA EXONUCLEASE REXO1 / RECO3 FAMILY MEMBER-RELATED"/>
    <property type="match status" value="1"/>
</dbReference>
<dbReference type="KEGG" id="cne:CNG01700"/>
<dbReference type="RefSeq" id="XP_024513211.1">
    <property type="nucleotide sequence ID" value="XM_024657534.1"/>
</dbReference>
<sequence length="201" mass="22796">MAAPSNSSRFPPLEKYVALDCEMVQLRNCMGLAKIGIVDAYGNVLMESFVRHHPANVVNYVTRKSGIRPQDLVGAPTYEQIQPQIIELIKDKIVIGHTLFNDLAVIGHRHQYEMMRDTALYYPLRTLVGVRSEGVWPSLRKLAAAVLNMEMHAAGTAHDPVEDARMTMAIFMTVREEYEDALWRGKDVVACLPERYVSCYW</sequence>
<comment type="function">
    <text evidence="5">Exoribonuclease involved in ribosome biosynthesis. Involved in the processing of ITS1, the internal transcribed spacer localized between the 18S and 5.8S rRNAs.</text>
</comment>
<dbReference type="PaxDb" id="214684-Q5KE53"/>
<dbReference type="HOGENOM" id="CLU_022453_3_1_1"/>
<organism evidence="7 8">
    <name type="scientific">Cryptococcus deneoformans (strain JEC21 / ATCC MYA-565)</name>
    <name type="common">Cryptococcus neoformans var. neoformans serotype D</name>
    <dbReference type="NCBI Taxonomy" id="214684"/>
    <lineage>
        <taxon>Eukaryota</taxon>
        <taxon>Fungi</taxon>
        <taxon>Dikarya</taxon>
        <taxon>Basidiomycota</taxon>
        <taxon>Agaricomycotina</taxon>
        <taxon>Tremellomycetes</taxon>
        <taxon>Tremellales</taxon>
        <taxon>Cryptococcaceae</taxon>
        <taxon>Cryptococcus</taxon>
        <taxon>Cryptococcus neoformans species complex</taxon>
    </lineage>
</organism>
<keyword evidence="1" id="KW-0698">rRNA processing</keyword>
<evidence type="ECO:0000256" key="5">
    <source>
        <dbReference type="ARBA" id="ARBA00025599"/>
    </source>
</evidence>
<evidence type="ECO:0000259" key="6">
    <source>
        <dbReference type="SMART" id="SM00479"/>
    </source>
</evidence>
<protein>
    <recommendedName>
        <fullName evidence="6">Exonuclease domain-containing protein</fullName>
    </recommendedName>
</protein>
<dbReference type="GO" id="GO:0003676">
    <property type="term" value="F:nucleic acid binding"/>
    <property type="evidence" value="ECO:0007669"/>
    <property type="project" value="InterPro"/>
</dbReference>
<evidence type="ECO:0000256" key="3">
    <source>
        <dbReference type="ARBA" id="ARBA00022801"/>
    </source>
</evidence>
<dbReference type="Proteomes" id="UP000002149">
    <property type="component" value="Chromosome 7"/>
</dbReference>